<dbReference type="SUPFAM" id="SSF52768">
    <property type="entry name" value="Arginase/deacetylase"/>
    <property type="match status" value="1"/>
</dbReference>
<evidence type="ECO:0000313" key="4">
    <source>
        <dbReference type="EMBL" id="MBB6354841.1"/>
    </source>
</evidence>
<dbReference type="GO" id="GO:0046872">
    <property type="term" value="F:metal ion binding"/>
    <property type="evidence" value="ECO:0007669"/>
    <property type="project" value="UniProtKB-KW"/>
</dbReference>
<comment type="caution">
    <text evidence="4">The sequence shown here is derived from an EMBL/GenBank/DDBJ whole genome shotgun (WGS) entry which is preliminary data.</text>
</comment>
<evidence type="ECO:0000256" key="3">
    <source>
        <dbReference type="PROSITE-ProRule" id="PRU00742"/>
    </source>
</evidence>
<sequence length="348" mass="37687">MNPAKSYAHLFSPLGGDAGDNYRAPGLITFLRSAHVPLNAEALKACGAKYAFVGVPFDEGNIGKPGSEDGPREFRLVSQEYFSYWFEYNVDLHGKAVDCGDVSMPKVSPEVAHERIYRAVREVLKSGLTPIICGGDRSISIAAARALSDHIGAQKKMGYMHFGAQLDMADSWAGERNLAPCAMARITELPNLDIRNVAHLGARNAMNPKDHIDLSKERGLQYDTMFDLIDGGIFPLVEHSIDRVWSGTDAQYLSFNFNVMDSSAAPGVTSTEPGGIESREMMRIADMIAKRGSVSVIDLTELCPIFDISGTAARLAACVIMRLMASLAAQGGDVIDANLRRTDLVAAE</sequence>
<dbReference type="AlphaFoldDB" id="A0A7X0KLA3"/>
<dbReference type="GO" id="GO:0008783">
    <property type="term" value="F:agmatinase activity"/>
    <property type="evidence" value="ECO:0007669"/>
    <property type="project" value="UniProtKB-EC"/>
</dbReference>
<dbReference type="PANTHER" id="PTHR11358">
    <property type="entry name" value="ARGINASE/AGMATINASE"/>
    <property type="match status" value="1"/>
</dbReference>
<dbReference type="Pfam" id="PF00491">
    <property type="entry name" value="Arginase"/>
    <property type="match status" value="1"/>
</dbReference>
<accession>A0A7X0KLA3</accession>
<dbReference type="InterPro" id="IPR023696">
    <property type="entry name" value="Ureohydrolase_dom_sf"/>
</dbReference>
<proteinExistence type="inferred from homology"/>
<dbReference type="PROSITE" id="PS51409">
    <property type="entry name" value="ARGINASE_2"/>
    <property type="match status" value="1"/>
</dbReference>
<dbReference type="Gene3D" id="3.40.800.10">
    <property type="entry name" value="Ureohydrolase domain"/>
    <property type="match status" value="1"/>
</dbReference>
<evidence type="ECO:0000313" key="5">
    <source>
        <dbReference type="Proteomes" id="UP000536262"/>
    </source>
</evidence>
<gene>
    <name evidence="4" type="ORF">GGR00_002637</name>
</gene>
<dbReference type="PANTHER" id="PTHR11358:SF26">
    <property type="entry name" value="GUANIDINO ACID HYDROLASE, MITOCHONDRIAL"/>
    <property type="match status" value="1"/>
</dbReference>
<evidence type="ECO:0000256" key="1">
    <source>
        <dbReference type="ARBA" id="ARBA00022723"/>
    </source>
</evidence>
<reference evidence="4 5" key="1">
    <citation type="submission" date="2020-08" db="EMBL/GenBank/DDBJ databases">
        <title>Genomic Encyclopedia of Type Strains, Phase IV (KMG-IV): sequencing the most valuable type-strain genomes for metagenomic binning, comparative biology and taxonomic classification.</title>
        <authorList>
            <person name="Goeker M."/>
        </authorList>
    </citation>
    <scope>NUCLEOTIDE SEQUENCE [LARGE SCALE GENOMIC DNA]</scope>
    <source>
        <strain evidence="4 5">DSM 7051</strain>
    </source>
</reference>
<dbReference type="PIRSF" id="PIRSF036979">
    <property type="entry name" value="Arginase"/>
    <property type="match status" value="1"/>
</dbReference>
<dbReference type="PRINTS" id="PR00116">
    <property type="entry name" value="ARGINASE"/>
</dbReference>
<comment type="similarity">
    <text evidence="3">Belongs to the arginase family.</text>
</comment>
<name>A0A7X0KLA3_9HYPH</name>
<keyword evidence="1" id="KW-0479">Metal-binding</keyword>
<dbReference type="EC" id="3.5.3.11" evidence="4"/>
<keyword evidence="5" id="KW-1185">Reference proteome</keyword>
<organism evidence="4 5">
    <name type="scientific">Aminobacter aganoensis</name>
    <dbReference type="NCBI Taxonomy" id="83264"/>
    <lineage>
        <taxon>Bacteria</taxon>
        <taxon>Pseudomonadati</taxon>
        <taxon>Pseudomonadota</taxon>
        <taxon>Alphaproteobacteria</taxon>
        <taxon>Hyphomicrobiales</taxon>
        <taxon>Phyllobacteriaceae</taxon>
        <taxon>Aminobacter</taxon>
    </lineage>
</organism>
<dbReference type="GO" id="GO:0033389">
    <property type="term" value="P:putrescine biosynthetic process from arginine, via agmatine"/>
    <property type="evidence" value="ECO:0007669"/>
    <property type="project" value="TreeGrafter"/>
</dbReference>
<dbReference type="EMBL" id="JACHOU010000005">
    <property type="protein sequence ID" value="MBB6354841.1"/>
    <property type="molecule type" value="Genomic_DNA"/>
</dbReference>
<dbReference type="InterPro" id="IPR006035">
    <property type="entry name" value="Ureohydrolase"/>
</dbReference>
<dbReference type="Proteomes" id="UP000536262">
    <property type="component" value="Unassembled WGS sequence"/>
</dbReference>
<protein>
    <submittedName>
        <fullName evidence="4">Agmatinase</fullName>
        <ecNumber evidence="4">3.5.3.11</ecNumber>
    </submittedName>
</protein>
<keyword evidence="2 4" id="KW-0378">Hydrolase</keyword>
<evidence type="ECO:0000256" key="2">
    <source>
        <dbReference type="ARBA" id="ARBA00022801"/>
    </source>
</evidence>
<dbReference type="RefSeq" id="WP_055970154.1">
    <property type="nucleotide sequence ID" value="NZ_BAABEG010000001.1"/>
</dbReference>